<dbReference type="SUPFAM" id="SSF53254">
    <property type="entry name" value="Phosphoglycerate mutase-like"/>
    <property type="match status" value="1"/>
</dbReference>
<comment type="cofactor">
    <cofactor evidence="1">
        <name>Mg(2+)</name>
        <dbReference type="ChEBI" id="CHEBI:18420"/>
    </cofactor>
</comment>
<dbReference type="Proteomes" id="UP000342300">
    <property type="component" value="Unassembled WGS sequence"/>
</dbReference>
<dbReference type="InterPro" id="IPR047198">
    <property type="entry name" value="DDP-like_NUDIX"/>
</dbReference>
<evidence type="ECO:0000256" key="4">
    <source>
        <dbReference type="ARBA" id="ARBA00022842"/>
    </source>
</evidence>
<accession>A0A6A7RUG4</accession>
<dbReference type="InterPro" id="IPR000086">
    <property type="entry name" value="NUDIX_hydrolase_dom"/>
</dbReference>
<dbReference type="EMBL" id="PDHS01000285">
    <property type="protein sequence ID" value="MQM31233.1"/>
    <property type="molecule type" value="Genomic_DNA"/>
</dbReference>
<dbReference type="CDD" id="cd07040">
    <property type="entry name" value="HP"/>
    <property type="match status" value="1"/>
</dbReference>
<evidence type="ECO:0000313" key="8">
    <source>
        <dbReference type="EMBL" id="MQM31233.1"/>
    </source>
</evidence>
<evidence type="ECO:0000259" key="7">
    <source>
        <dbReference type="PROSITE" id="PS51462"/>
    </source>
</evidence>
<dbReference type="SMART" id="SM00855">
    <property type="entry name" value="PGAM"/>
    <property type="match status" value="1"/>
</dbReference>
<keyword evidence="2" id="KW-0479">Metal-binding</keyword>
<proteinExistence type="predicted"/>
<dbReference type="InterPro" id="IPR029033">
    <property type="entry name" value="His_PPase_superfam"/>
</dbReference>
<dbReference type="GO" id="GO:0046872">
    <property type="term" value="F:metal ion binding"/>
    <property type="evidence" value="ECO:0007669"/>
    <property type="project" value="UniProtKB-KW"/>
</dbReference>
<dbReference type="GO" id="GO:0005737">
    <property type="term" value="C:cytoplasm"/>
    <property type="evidence" value="ECO:0007669"/>
    <property type="project" value="TreeGrafter"/>
</dbReference>
<feature type="region of interest" description="Disordered" evidence="6">
    <location>
        <begin position="168"/>
        <end position="191"/>
    </location>
</feature>
<evidence type="ECO:0000313" key="9">
    <source>
        <dbReference type="Proteomes" id="UP000342300"/>
    </source>
</evidence>
<organism evidence="8 9">
    <name type="scientific">Candidatus Accumulibacter phosphatis</name>
    <dbReference type="NCBI Taxonomy" id="327160"/>
    <lineage>
        <taxon>Bacteria</taxon>
        <taxon>Pseudomonadati</taxon>
        <taxon>Pseudomonadota</taxon>
        <taxon>Betaproteobacteria</taxon>
        <taxon>Candidatus Accumulibacter</taxon>
    </lineage>
</organism>
<evidence type="ECO:0000256" key="6">
    <source>
        <dbReference type="SAM" id="MobiDB-lite"/>
    </source>
</evidence>
<evidence type="ECO:0000256" key="5">
    <source>
        <dbReference type="PIRSR" id="PIRSR613078-2"/>
    </source>
</evidence>
<dbReference type="CDD" id="cd04666">
    <property type="entry name" value="NUDIX_DIPP2_like_Nudt4"/>
    <property type="match status" value="1"/>
</dbReference>
<dbReference type="Gene3D" id="3.40.50.1240">
    <property type="entry name" value="Phosphoglycerate mutase-like"/>
    <property type="match status" value="1"/>
</dbReference>
<dbReference type="SUPFAM" id="SSF55811">
    <property type="entry name" value="Nudix"/>
    <property type="match status" value="1"/>
</dbReference>
<evidence type="ECO:0000256" key="2">
    <source>
        <dbReference type="ARBA" id="ARBA00022723"/>
    </source>
</evidence>
<sequence length="341" mass="37863">MKGKTLLVLRHGKSDWSTGEEDFDRPLVDRGRLGSRKMGTLIRHLKLRPDVVLSSPAARARETTEAACQAMGLAAKKISWDERIYAAPTEFLLAALADCPPSAERVMLVGHNPGLEDLVAYLAEGELDIPDDGKVLPTSALAQLEVFADWPQLTRGCATLVAVTRPGQVPDELPAADDEEDPEEDDESRPVPDYFFTQSAVLPYRLLDGKLQIMLIASRKATRWVIPKGVKEPELSLRDSAEKEALEEAGIRGQLDDEAIGDYDYKKWGGVCTVTVFPMAVSESVPEEEWEESHRERQWLEPKKAKRLIAEPALRKLVDTLAKRMAKGLSKGRSKGRAKER</sequence>
<dbReference type="PROSITE" id="PS51462">
    <property type="entry name" value="NUDIX"/>
    <property type="match status" value="1"/>
</dbReference>
<feature type="domain" description="Nudix hydrolase" evidence="7">
    <location>
        <begin position="194"/>
        <end position="322"/>
    </location>
</feature>
<dbReference type="AlphaFoldDB" id="A0A6A7RUG4"/>
<protein>
    <recommendedName>
        <fullName evidence="7">Nudix hydrolase domain-containing protein</fullName>
    </recommendedName>
</protein>
<keyword evidence="3" id="KW-0378">Hydrolase</keyword>
<dbReference type="Gene3D" id="3.90.79.10">
    <property type="entry name" value="Nucleoside Triphosphate Pyrophosphohydrolase"/>
    <property type="match status" value="1"/>
</dbReference>
<dbReference type="GO" id="GO:0016462">
    <property type="term" value="F:pyrophosphatase activity"/>
    <property type="evidence" value="ECO:0007669"/>
    <property type="project" value="InterPro"/>
</dbReference>
<dbReference type="Pfam" id="PF00293">
    <property type="entry name" value="NUDIX"/>
    <property type="match status" value="1"/>
</dbReference>
<dbReference type="Pfam" id="PF00300">
    <property type="entry name" value="His_Phos_1"/>
    <property type="match status" value="1"/>
</dbReference>
<keyword evidence="4" id="KW-0460">Magnesium</keyword>
<dbReference type="PANTHER" id="PTHR12629">
    <property type="entry name" value="DIPHOSPHOINOSITOL POLYPHOSPHATE PHOSPHOHYDROLASE"/>
    <property type="match status" value="1"/>
</dbReference>
<evidence type="ECO:0000256" key="3">
    <source>
        <dbReference type="ARBA" id="ARBA00022801"/>
    </source>
</evidence>
<comment type="caution">
    <text evidence="8">The sequence shown here is derived from an EMBL/GenBank/DDBJ whole genome shotgun (WGS) entry which is preliminary data.</text>
</comment>
<feature type="compositionally biased region" description="Acidic residues" evidence="6">
    <location>
        <begin position="174"/>
        <end position="187"/>
    </location>
</feature>
<dbReference type="InterPro" id="IPR015797">
    <property type="entry name" value="NUDIX_hydrolase-like_dom_sf"/>
</dbReference>
<evidence type="ECO:0000256" key="1">
    <source>
        <dbReference type="ARBA" id="ARBA00001946"/>
    </source>
</evidence>
<dbReference type="InterPro" id="IPR013078">
    <property type="entry name" value="His_Pase_superF_clade-1"/>
</dbReference>
<dbReference type="PANTHER" id="PTHR12629:SF0">
    <property type="entry name" value="DIPHOSPHOINOSITOL-POLYPHOSPHATE DIPHOSPHATASE"/>
    <property type="match status" value="1"/>
</dbReference>
<reference evidence="8 9" key="1">
    <citation type="submission" date="2017-09" db="EMBL/GenBank/DDBJ databases">
        <title>Metagenomic Analysis Reveals Denitrifying Candidatus Accumulibacter and Flanking Population as a Source of N2O.</title>
        <authorList>
            <person name="Gao H."/>
            <person name="Mao Y."/>
            <person name="Zhao X."/>
            <person name="Liu W.-T."/>
            <person name="Zhang T."/>
            <person name="Wells G."/>
        </authorList>
    </citation>
    <scope>NUCLEOTIDE SEQUENCE [LARGE SCALE GENOMIC DNA]</scope>
    <source>
        <strain evidence="8">CANDO_2_IC</strain>
    </source>
</reference>
<name>A0A6A7RUG4_9PROT</name>
<gene>
    <name evidence="8" type="ORF">CRU78_12200</name>
</gene>
<feature type="binding site" evidence="5">
    <location>
        <position position="59"/>
    </location>
    <ligand>
        <name>substrate</name>
    </ligand>
</feature>